<feature type="transmembrane region" description="Helical" evidence="5">
    <location>
        <begin position="356"/>
        <end position="377"/>
    </location>
</feature>
<feature type="transmembrane region" description="Helical" evidence="5">
    <location>
        <begin position="155"/>
        <end position="176"/>
    </location>
</feature>
<feature type="transmembrane region" description="Helical" evidence="5">
    <location>
        <begin position="226"/>
        <end position="248"/>
    </location>
</feature>
<feature type="transmembrane region" description="Helical" evidence="5">
    <location>
        <begin position="314"/>
        <end position="335"/>
    </location>
</feature>
<evidence type="ECO:0000256" key="5">
    <source>
        <dbReference type="SAM" id="Phobius"/>
    </source>
</evidence>
<feature type="transmembrane region" description="Helical" evidence="5">
    <location>
        <begin position="260"/>
        <end position="279"/>
    </location>
</feature>
<feature type="transmembrane region" description="Helical" evidence="5">
    <location>
        <begin position="14"/>
        <end position="32"/>
    </location>
</feature>
<protein>
    <submittedName>
        <fullName evidence="7">NADH dehydrogenase subunit 2</fullName>
        <ecNumber evidence="7">1.6.5.3</ecNumber>
    </submittedName>
</protein>
<keyword evidence="2 5" id="KW-0812">Transmembrane</keyword>
<feature type="transmembrane region" description="Helical" evidence="5">
    <location>
        <begin position="98"/>
        <end position="117"/>
    </location>
</feature>
<feature type="transmembrane region" description="Helical" evidence="5">
    <location>
        <begin position="389"/>
        <end position="409"/>
    </location>
</feature>
<keyword evidence="7" id="KW-0496">Mitochondrion</keyword>
<accession>E9NZX9</accession>
<feature type="transmembrane region" description="Helical" evidence="5">
    <location>
        <begin position="286"/>
        <end position="308"/>
    </location>
</feature>
<dbReference type="EMBL" id="HQ840955">
    <property type="protein sequence ID" value="ADV41826.1"/>
    <property type="molecule type" value="Genomic_DNA"/>
</dbReference>
<feature type="transmembrane region" description="Helical" evidence="5">
    <location>
        <begin position="73"/>
        <end position="91"/>
    </location>
</feature>
<feature type="transmembrane region" description="Helical" evidence="5">
    <location>
        <begin position="44"/>
        <end position="61"/>
    </location>
</feature>
<gene>
    <name evidence="7" type="primary">nad2</name>
</gene>
<dbReference type="InterPro" id="IPR001750">
    <property type="entry name" value="ND/Mrp_TM"/>
</dbReference>
<organism evidence="7">
    <name type="scientific">Bigelowiella natans</name>
    <name type="common">Pedinomonas minutissima</name>
    <name type="synonym">Chlorarachnion sp. (strain CCMP621)</name>
    <dbReference type="NCBI Taxonomy" id="227086"/>
    <lineage>
        <taxon>Eukaryota</taxon>
        <taxon>Sar</taxon>
        <taxon>Rhizaria</taxon>
        <taxon>Cercozoa</taxon>
        <taxon>Chlorarachniophyceae</taxon>
        <taxon>Bigelowiella</taxon>
    </lineage>
</organism>
<reference evidence="7" key="2">
    <citation type="submission" date="2011-01" db="EMBL/GenBank/DDBJ databases">
        <authorList>
            <person name="McFadden G."/>
        </authorList>
    </citation>
    <scope>NUCLEOTIDE SEQUENCE</scope>
</reference>
<evidence type="ECO:0000256" key="1">
    <source>
        <dbReference type="ARBA" id="ARBA00004141"/>
    </source>
</evidence>
<evidence type="ECO:0000256" key="3">
    <source>
        <dbReference type="ARBA" id="ARBA00022989"/>
    </source>
</evidence>
<dbReference type="EC" id="1.6.5.3" evidence="7"/>
<dbReference type="GO" id="GO:0016491">
    <property type="term" value="F:oxidoreductase activity"/>
    <property type="evidence" value="ECO:0007669"/>
    <property type="project" value="UniProtKB-KW"/>
</dbReference>
<feature type="transmembrane region" description="Helical" evidence="5">
    <location>
        <begin position="182"/>
        <end position="205"/>
    </location>
</feature>
<proteinExistence type="predicted"/>
<comment type="subcellular location">
    <subcellularLocation>
        <location evidence="1">Membrane</location>
        <topology evidence="1">Multi-pass membrane protein</topology>
    </subcellularLocation>
</comment>
<keyword evidence="3 5" id="KW-1133">Transmembrane helix</keyword>
<dbReference type="PANTHER" id="PTHR22773">
    <property type="entry name" value="NADH DEHYDROGENASE"/>
    <property type="match status" value="1"/>
</dbReference>
<dbReference type="AlphaFoldDB" id="E9NZX9"/>
<dbReference type="GO" id="GO:0016020">
    <property type="term" value="C:membrane"/>
    <property type="evidence" value="ECO:0007669"/>
    <property type="project" value="UniProtKB-SubCell"/>
</dbReference>
<reference evidence="7" key="1">
    <citation type="submission" date="2011-01" db="EMBL/GenBank/DDBJ databases">
        <authorList>
            <person name="Burger G."/>
        </authorList>
    </citation>
    <scope>NUCLEOTIDE SEQUENCE</scope>
</reference>
<sequence length="470" mass="50703">MFLFSPTPYEFCSYFPQEAFLCIGLLVLLLAGTHPRFSNTGARLALAFLALSCVVLALYPSPAVHHLVITNTSVSWCKLFVSIAFLLVLAIDTYCSPSSTPALVVMGLGFLAMLALLSSNDWFFLFLCIELLTLSSYCLIGLARTRRALEAVIKYFAAGALSACFLLFGILLLFISTETTSFFAFPATQSTALSFSVFVTSAMLLKTGASPFHYWVADAYEGAPSSVTVLLAVTVKLCIFLLLCRILFGPLFEGSPFWRPLIVVCSGLSIVLGCLGALFQKRIKRLLAYSSINNVGYGLAGLSVASLSGLQASIAYMCLYALSVLLLFSLILGPSGTKAITYVSELRRLRSSNSSAVLSALVLFSMAGIPPLTGFWIKFFVLYELMTAKLYLLAVIGALGSVLSSFYYVSLIKVLYFEEGGVSCGSTVNPSFPTPLLSLLAASLFVYPLAPNAVSHFFGYIASGFLTEFL</sequence>
<geneLocation type="mitochondrion" evidence="7"/>
<name>E9NZX9_BIGNA</name>
<feature type="domain" description="NADH:quinone oxidoreductase/Mrp antiporter transmembrane" evidence="6">
    <location>
        <begin position="119"/>
        <end position="404"/>
    </location>
</feature>
<feature type="transmembrane region" description="Helical" evidence="5">
    <location>
        <begin position="123"/>
        <end position="143"/>
    </location>
</feature>
<evidence type="ECO:0000256" key="4">
    <source>
        <dbReference type="ARBA" id="ARBA00023136"/>
    </source>
</evidence>
<keyword evidence="4 5" id="KW-0472">Membrane</keyword>
<dbReference type="Pfam" id="PF00361">
    <property type="entry name" value="Proton_antipo_M"/>
    <property type="match status" value="1"/>
</dbReference>
<keyword evidence="7" id="KW-0560">Oxidoreductase</keyword>
<evidence type="ECO:0000256" key="2">
    <source>
        <dbReference type="ARBA" id="ARBA00022692"/>
    </source>
</evidence>
<evidence type="ECO:0000313" key="7">
    <source>
        <dbReference type="EMBL" id="ADV41826.1"/>
    </source>
</evidence>
<evidence type="ECO:0000259" key="6">
    <source>
        <dbReference type="Pfam" id="PF00361"/>
    </source>
</evidence>